<dbReference type="GeneID" id="14890840"/>
<organism evidence="1 2">
    <name type="scientific">Entamoeba invadens IP1</name>
    <dbReference type="NCBI Taxonomy" id="370355"/>
    <lineage>
        <taxon>Eukaryota</taxon>
        <taxon>Amoebozoa</taxon>
        <taxon>Evosea</taxon>
        <taxon>Archamoebae</taxon>
        <taxon>Mastigamoebida</taxon>
        <taxon>Entamoebidae</taxon>
        <taxon>Entamoeba</taxon>
    </lineage>
</organism>
<dbReference type="VEuPathDB" id="AmoebaDB:EIN_400710"/>
<dbReference type="EMBL" id="KB206411">
    <property type="protein sequence ID" value="ELP91951.1"/>
    <property type="molecule type" value="Genomic_DNA"/>
</dbReference>
<dbReference type="KEGG" id="eiv:EIN_400710"/>
<dbReference type="RefSeq" id="XP_004258722.1">
    <property type="nucleotide sequence ID" value="XM_004258674.1"/>
</dbReference>
<accession>A0A0A1UDU2</accession>
<dbReference type="Proteomes" id="UP000014680">
    <property type="component" value="Unassembled WGS sequence"/>
</dbReference>
<evidence type="ECO:0000313" key="2">
    <source>
        <dbReference type="Proteomes" id="UP000014680"/>
    </source>
</evidence>
<proteinExistence type="predicted"/>
<dbReference type="AlphaFoldDB" id="A0A0A1UDU2"/>
<protein>
    <submittedName>
        <fullName evidence="1">Uncharacterized protein</fullName>
    </submittedName>
</protein>
<gene>
    <name evidence="1" type="ORF">EIN_400710</name>
</gene>
<keyword evidence="2" id="KW-1185">Reference proteome</keyword>
<dbReference type="OMA" id="CHVINTM"/>
<name>A0A0A1UDU2_ENTIV</name>
<evidence type="ECO:0000313" key="1">
    <source>
        <dbReference type="EMBL" id="ELP91951.1"/>
    </source>
</evidence>
<dbReference type="OrthoDB" id="24989at2759"/>
<sequence>MDGFCHVINTMDAFCSLKSQVVVFVATSVRTLPMDLKIRFPVHVVFPDKYQSAAFPALLLFIRNNGGSIQAWDRHTPNTLDAAVKTLVREITLPRTEGGDVRLIFPKQISVEDTSMEQNDFIQLPDGILKKKGTFKIAPSTPLSRHFISLRFNQKRGTAKTVLYLQLIYKDVLRYGGTEFQFEAIETRRFDLSPSLVEYYSTLNIGGTAQALLYRHPELFYLKKRLKRCMMSLSAKHHQFFQVYKLLNYMMVSPMYSPLNPHLSAQYQRVLLDCDPAFLVDTFLPKVYTFATYQSESEELYIPLKKENIKALQGVAVVFLSFMKIVVVSQEKEIHKEGNSVGVFVERMKENVNYPIVMSELIIGREDYEVLGYCMLDVDENKSFKMFISELNSLYVK</sequence>
<reference evidence="1" key="1">
    <citation type="submission" date="2012-10" db="EMBL/GenBank/DDBJ databases">
        <authorList>
            <person name="Zafar N."/>
            <person name="Inman J."/>
            <person name="Hall N."/>
            <person name="Lorenzi H."/>
            <person name="Caler E."/>
        </authorList>
    </citation>
    <scope>NUCLEOTIDE SEQUENCE [LARGE SCALE GENOMIC DNA]</scope>
    <source>
        <strain evidence="1">IP1</strain>
    </source>
</reference>